<dbReference type="RefSeq" id="WP_203772103.1">
    <property type="nucleotide sequence ID" value="NZ_BAAAYJ010000099.1"/>
</dbReference>
<name>A0A919JLS4_9ACTN</name>
<evidence type="ECO:0000256" key="1">
    <source>
        <dbReference type="ARBA" id="ARBA00022679"/>
    </source>
</evidence>
<dbReference type="Gene3D" id="3.40.50.150">
    <property type="entry name" value="Vaccinia Virus protein VP39"/>
    <property type="match status" value="1"/>
</dbReference>
<reference evidence="2" key="1">
    <citation type="submission" date="2021-01" db="EMBL/GenBank/DDBJ databases">
        <title>Whole genome shotgun sequence of Actinoplanes nipponensis NBRC 14063.</title>
        <authorList>
            <person name="Komaki H."/>
            <person name="Tamura T."/>
        </authorList>
    </citation>
    <scope>NUCLEOTIDE SEQUENCE</scope>
    <source>
        <strain evidence="2">NBRC 14063</strain>
    </source>
</reference>
<organism evidence="2 3">
    <name type="scientific">Actinoplanes nipponensis</name>
    <dbReference type="NCBI Taxonomy" id="135950"/>
    <lineage>
        <taxon>Bacteria</taxon>
        <taxon>Bacillati</taxon>
        <taxon>Actinomycetota</taxon>
        <taxon>Actinomycetes</taxon>
        <taxon>Micromonosporales</taxon>
        <taxon>Micromonosporaceae</taxon>
        <taxon>Actinoplanes</taxon>
    </lineage>
</organism>
<evidence type="ECO:0000313" key="2">
    <source>
        <dbReference type="EMBL" id="GIE51496.1"/>
    </source>
</evidence>
<dbReference type="GO" id="GO:0032259">
    <property type="term" value="P:methylation"/>
    <property type="evidence" value="ECO:0007669"/>
    <property type="project" value="UniProtKB-KW"/>
</dbReference>
<keyword evidence="3" id="KW-1185">Reference proteome</keyword>
<dbReference type="SUPFAM" id="SSF53335">
    <property type="entry name" value="S-adenosyl-L-methionine-dependent methyltransferases"/>
    <property type="match status" value="1"/>
</dbReference>
<dbReference type="PANTHER" id="PTHR43861">
    <property type="entry name" value="TRANS-ACONITATE 2-METHYLTRANSFERASE-RELATED"/>
    <property type="match status" value="1"/>
</dbReference>
<dbReference type="AlphaFoldDB" id="A0A919JLS4"/>
<keyword evidence="1" id="KW-0808">Transferase</keyword>
<dbReference type="EMBL" id="BOMQ01000060">
    <property type="protein sequence ID" value="GIE51496.1"/>
    <property type="molecule type" value="Genomic_DNA"/>
</dbReference>
<protein>
    <submittedName>
        <fullName evidence="2">Methyltransferase</fullName>
    </submittedName>
</protein>
<dbReference type="InterPro" id="IPR029063">
    <property type="entry name" value="SAM-dependent_MTases_sf"/>
</dbReference>
<proteinExistence type="predicted"/>
<keyword evidence="2" id="KW-0489">Methyltransferase</keyword>
<dbReference type="Proteomes" id="UP000647172">
    <property type="component" value="Unassembled WGS sequence"/>
</dbReference>
<accession>A0A919JLS4</accession>
<dbReference type="GO" id="GO:0008168">
    <property type="term" value="F:methyltransferase activity"/>
    <property type="evidence" value="ECO:0007669"/>
    <property type="project" value="UniProtKB-KW"/>
</dbReference>
<dbReference type="PANTHER" id="PTHR43861:SF3">
    <property type="entry name" value="PUTATIVE (AFU_ORTHOLOGUE AFUA_2G14390)-RELATED"/>
    <property type="match status" value="1"/>
</dbReference>
<sequence length="271" mass="29241">MTSSDTTAPASTYMFDNDTTEAARQVQILADVLDDHTISVLESVEVPHDGRCLDLGAGAGTISTWMAGELVPAGHVDILDLNPRHIPTHDRTTVITGDVTTHEFTAAAYDLIHARLLLMHLADRDQVLARVAAALKPGGVLVVSDWETTHLDEMFVRGSAEVAAAFLAFQRALIGLGETGGMDSRWARRIPAAMTDAGLVGVTAQTFNRVWVGGSAGMLLHDCNSRQKQTELLAAGMTLEQLDTLRTAMTDPQVWAWHWPMHTAVGVRPAN</sequence>
<evidence type="ECO:0000313" key="3">
    <source>
        <dbReference type="Proteomes" id="UP000647172"/>
    </source>
</evidence>
<comment type="caution">
    <text evidence="2">The sequence shown here is derived from an EMBL/GenBank/DDBJ whole genome shotgun (WGS) entry which is preliminary data.</text>
</comment>
<gene>
    <name evidence="2" type="ORF">Ani05nite_50300</name>
</gene>
<dbReference type="CDD" id="cd02440">
    <property type="entry name" value="AdoMet_MTases"/>
    <property type="match status" value="1"/>
</dbReference>
<dbReference type="Pfam" id="PF13489">
    <property type="entry name" value="Methyltransf_23"/>
    <property type="match status" value="1"/>
</dbReference>